<dbReference type="SUPFAM" id="SSF53335">
    <property type="entry name" value="S-adenosyl-L-methionine-dependent methyltransferases"/>
    <property type="match status" value="1"/>
</dbReference>
<proteinExistence type="predicted"/>
<dbReference type="CDD" id="cd02440">
    <property type="entry name" value="AdoMet_MTases"/>
    <property type="match status" value="1"/>
</dbReference>
<dbReference type="Proteomes" id="UP000034607">
    <property type="component" value="Unassembled WGS sequence"/>
</dbReference>
<organism evidence="2 3">
    <name type="scientific">Candidatus Amesbacteria bacterium GW2011_GWA2_47_11</name>
    <dbReference type="NCBI Taxonomy" id="1618357"/>
    <lineage>
        <taxon>Bacteria</taxon>
        <taxon>Candidatus Amesiibacteriota</taxon>
    </lineage>
</organism>
<dbReference type="InterPro" id="IPR029063">
    <property type="entry name" value="SAM-dependent_MTases_sf"/>
</dbReference>
<keyword evidence="1" id="KW-0620">Polyamine biosynthesis</keyword>
<dbReference type="GO" id="GO:0008168">
    <property type="term" value="F:methyltransferase activity"/>
    <property type="evidence" value="ECO:0007669"/>
    <property type="project" value="UniProtKB-KW"/>
</dbReference>
<dbReference type="AlphaFoldDB" id="A0A0G1TS31"/>
<dbReference type="GO" id="GO:0006596">
    <property type="term" value="P:polyamine biosynthetic process"/>
    <property type="evidence" value="ECO:0007669"/>
    <property type="project" value="UniProtKB-KW"/>
</dbReference>
<dbReference type="Pfam" id="PF01564">
    <property type="entry name" value="Spermine_synth"/>
    <property type="match status" value="1"/>
</dbReference>
<dbReference type="PANTHER" id="PTHR43317">
    <property type="entry name" value="THERMOSPERMINE SYNTHASE ACAULIS5"/>
    <property type="match status" value="1"/>
</dbReference>
<dbReference type="Gene3D" id="3.40.50.150">
    <property type="entry name" value="Vaccinia Virus protein VP39"/>
    <property type="match status" value="1"/>
</dbReference>
<gene>
    <name evidence="2" type="ORF">UX78_C0001G0041</name>
</gene>
<evidence type="ECO:0000313" key="2">
    <source>
        <dbReference type="EMBL" id="KKU56988.1"/>
    </source>
</evidence>
<dbReference type="PANTHER" id="PTHR43317:SF1">
    <property type="entry name" value="THERMOSPERMINE SYNTHASE ACAULIS5"/>
    <property type="match status" value="1"/>
</dbReference>
<evidence type="ECO:0000313" key="3">
    <source>
        <dbReference type="Proteomes" id="UP000034607"/>
    </source>
</evidence>
<dbReference type="EMBL" id="LCNM01000001">
    <property type="protein sequence ID" value="KKU56988.1"/>
    <property type="molecule type" value="Genomic_DNA"/>
</dbReference>
<accession>A0A0G1TS31</accession>
<protein>
    <submittedName>
        <fullName evidence="2">Methyltransferase domain protein</fullName>
    </submittedName>
</protein>
<keyword evidence="2" id="KW-0489">Methyltransferase</keyword>
<evidence type="ECO:0000256" key="1">
    <source>
        <dbReference type="ARBA" id="ARBA00023115"/>
    </source>
</evidence>
<dbReference type="GO" id="GO:0032259">
    <property type="term" value="P:methylation"/>
    <property type="evidence" value="ECO:0007669"/>
    <property type="project" value="UniProtKB-KW"/>
</dbReference>
<name>A0A0G1TS31_9BACT</name>
<keyword evidence="2" id="KW-0808">Transferase</keyword>
<reference evidence="2 3" key="1">
    <citation type="journal article" date="2015" name="Nature">
        <title>rRNA introns, odd ribosomes, and small enigmatic genomes across a large radiation of phyla.</title>
        <authorList>
            <person name="Brown C.T."/>
            <person name="Hug L.A."/>
            <person name="Thomas B.C."/>
            <person name="Sharon I."/>
            <person name="Castelle C.J."/>
            <person name="Singh A."/>
            <person name="Wilkins M.J."/>
            <person name="Williams K.H."/>
            <person name="Banfield J.F."/>
        </authorList>
    </citation>
    <scope>NUCLEOTIDE SEQUENCE [LARGE SCALE GENOMIC DNA]</scope>
</reference>
<comment type="caution">
    <text evidence="2">The sequence shown here is derived from an EMBL/GenBank/DDBJ whole genome shotgun (WGS) entry which is preliminary data.</text>
</comment>
<sequence length="236" mass="26671">MPLNLRSIFSPQVIYEAQSQFCGSIQVVRTGNSVYVSTGGLTQSGGLVKNVWESVFKKISKTYNLTSKSWLILGLGAGTAAQMISGWFQPKKITGVEIDPVMIYIGKRYFDLDKIMNLKIIINDAKDYLLTTRDQYDVILVDLYLGDRLPGFVYSEKFLKKLRQLGLPSQHRSMSRDRIDPKGEWQDGEGQLVILNHLFYDPPKRQAASQLVAKLGKIFPSVRLHRVLTNLLIICS</sequence>